<organism evidence="3 4">
    <name type="scientific">Streptomyces anandii</name>
    <dbReference type="NCBI Taxonomy" id="285454"/>
    <lineage>
        <taxon>Bacteria</taxon>
        <taxon>Bacillati</taxon>
        <taxon>Actinomycetota</taxon>
        <taxon>Actinomycetes</taxon>
        <taxon>Kitasatosporales</taxon>
        <taxon>Streptomycetaceae</taxon>
        <taxon>Streptomyces</taxon>
    </lineage>
</organism>
<feature type="signal peptide" evidence="2">
    <location>
        <begin position="1"/>
        <end position="22"/>
    </location>
</feature>
<feature type="region of interest" description="Disordered" evidence="1">
    <location>
        <begin position="27"/>
        <end position="79"/>
    </location>
</feature>
<feature type="chain" id="PRO_5046794691" description="DUF4232 domain-containing protein" evidence="2">
    <location>
        <begin position="23"/>
        <end position="185"/>
    </location>
</feature>
<evidence type="ECO:0000256" key="1">
    <source>
        <dbReference type="SAM" id="MobiDB-lite"/>
    </source>
</evidence>
<accession>A0ABW6HEQ6</accession>
<sequence length="185" mass="18084">MRRTTPHRITVAAAAATTLLLAGCGAQNDGKGSAGSATASAPAGGPSTSASATPSASGSVPPSATPSDSASASHPATPSGCTARAELIAADNGRTVCLTEGGQLRLTLDGTKDRPWTPVKATGSALKAANPGFVIQPGDAVAAFDAVAPGTARLTSSRPLCATHPGQVSCKGVQEWSVTVRVTAP</sequence>
<evidence type="ECO:0000313" key="4">
    <source>
        <dbReference type="Proteomes" id="UP001599756"/>
    </source>
</evidence>
<gene>
    <name evidence="3" type="ORF">ACFW88_32130</name>
</gene>
<dbReference type="EMBL" id="JBHYTS010000077">
    <property type="protein sequence ID" value="MFE1755132.1"/>
    <property type="molecule type" value="Genomic_DNA"/>
</dbReference>
<evidence type="ECO:0000313" key="3">
    <source>
        <dbReference type="EMBL" id="MFE1755132.1"/>
    </source>
</evidence>
<keyword evidence="2" id="KW-0732">Signal</keyword>
<dbReference type="PROSITE" id="PS51257">
    <property type="entry name" value="PROKAR_LIPOPROTEIN"/>
    <property type="match status" value="1"/>
</dbReference>
<comment type="caution">
    <text evidence="3">The sequence shown here is derived from an EMBL/GenBank/DDBJ whole genome shotgun (WGS) entry which is preliminary data.</text>
</comment>
<reference evidence="3 4" key="1">
    <citation type="submission" date="2024-09" db="EMBL/GenBank/DDBJ databases">
        <title>The Natural Products Discovery Center: Release of the First 8490 Sequenced Strains for Exploring Actinobacteria Biosynthetic Diversity.</title>
        <authorList>
            <person name="Kalkreuter E."/>
            <person name="Kautsar S.A."/>
            <person name="Yang D."/>
            <person name="Bader C.D."/>
            <person name="Teijaro C.N."/>
            <person name="Fluegel L."/>
            <person name="Davis C.M."/>
            <person name="Simpson J.R."/>
            <person name="Lauterbach L."/>
            <person name="Steele A.D."/>
            <person name="Gui C."/>
            <person name="Meng S."/>
            <person name="Li G."/>
            <person name="Viehrig K."/>
            <person name="Ye F."/>
            <person name="Su P."/>
            <person name="Kiefer A.F."/>
            <person name="Nichols A."/>
            <person name="Cepeda A.J."/>
            <person name="Yan W."/>
            <person name="Fan B."/>
            <person name="Jiang Y."/>
            <person name="Adhikari A."/>
            <person name="Zheng C.-J."/>
            <person name="Schuster L."/>
            <person name="Cowan T.M."/>
            <person name="Smanski M.J."/>
            <person name="Chevrette M.G."/>
            <person name="De Carvalho L.P.S."/>
            <person name="Shen B."/>
        </authorList>
    </citation>
    <scope>NUCLEOTIDE SEQUENCE [LARGE SCALE GENOMIC DNA]</scope>
    <source>
        <strain evidence="3 4">NPDC059500</strain>
    </source>
</reference>
<proteinExistence type="predicted"/>
<dbReference type="RefSeq" id="WP_381802073.1">
    <property type="nucleotide sequence ID" value="NZ_JBHYTS010000077.1"/>
</dbReference>
<feature type="compositionally biased region" description="Low complexity" evidence="1">
    <location>
        <begin position="34"/>
        <end position="79"/>
    </location>
</feature>
<protein>
    <recommendedName>
        <fullName evidence="5">DUF4232 domain-containing protein</fullName>
    </recommendedName>
</protein>
<keyword evidence="4" id="KW-1185">Reference proteome</keyword>
<evidence type="ECO:0008006" key="5">
    <source>
        <dbReference type="Google" id="ProtNLM"/>
    </source>
</evidence>
<name>A0ABW6HEQ6_9ACTN</name>
<evidence type="ECO:0000256" key="2">
    <source>
        <dbReference type="SAM" id="SignalP"/>
    </source>
</evidence>
<dbReference type="Proteomes" id="UP001599756">
    <property type="component" value="Unassembled WGS sequence"/>
</dbReference>